<proteinExistence type="predicted"/>
<name>A0ABR2MNM3_9ASPA</name>
<feature type="region of interest" description="Disordered" evidence="1">
    <location>
        <begin position="357"/>
        <end position="388"/>
    </location>
</feature>
<accession>A0ABR2MNM3</accession>
<sequence length="517" mass="56372">MGEENPLPGSGAAPQEIFFYYFGRYLVSADVCNTSVQQHRVRRTPSDVQPVTSYSFCGARSCRFIQARIREESSLFSATSEECESRFCGGGFRRQRRRRRADLAVQEDQRRRQACCSSDLQATSRGVQAGGSGDNSSSDQARRRQRQQACCGGGGASGSTQAEAALSSGGRQLQEAAVAGGFRWRRLYPVAADSSRWRQQVQERQIHRGRRTGAVARRHRYRPAISELALAVSFKQELERNPAYFRPPVRSVRAGSVEAVSGGSGGGGERTSQCRRIRGGDRRVAAAISRRHREVFRRRQRRQLQFRPGAAAAAAAGVLRRRRRIGLNSGGGGFVQRRQAAPGGGSSRRIQVEAALSSGRQLQAATTGAGTTDPSGKKNMSCRPATSIPPGDIGSSSFWSFGFPLLFDRICLVSGCICVTSSESQLRTTAKDKLRIHGSAPGHLCPAISGKSPAILLSSSLSSPSLFFAPYTLKFAFSKLLPDYPWPLSPFSCQSSCSERQRRSDSTGAQRKLKRHL</sequence>
<comment type="caution">
    <text evidence="2">The sequence shown here is derived from an EMBL/GenBank/DDBJ whole genome shotgun (WGS) entry which is preliminary data.</text>
</comment>
<organism evidence="2 3">
    <name type="scientific">Platanthera guangdongensis</name>
    <dbReference type="NCBI Taxonomy" id="2320717"/>
    <lineage>
        <taxon>Eukaryota</taxon>
        <taxon>Viridiplantae</taxon>
        <taxon>Streptophyta</taxon>
        <taxon>Embryophyta</taxon>
        <taxon>Tracheophyta</taxon>
        <taxon>Spermatophyta</taxon>
        <taxon>Magnoliopsida</taxon>
        <taxon>Liliopsida</taxon>
        <taxon>Asparagales</taxon>
        <taxon>Orchidaceae</taxon>
        <taxon>Orchidoideae</taxon>
        <taxon>Orchideae</taxon>
        <taxon>Orchidinae</taxon>
        <taxon>Platanthera</taxon>
    </lineage>
</organism>
<protein>
    <submittedName>
        <fullName evidence="2">Uncharacterized protein</fullName>
    </submittedName>
</protein>
<gene>
    <name evidence="2" type="ORF">KSP40_PGU001795</name>
</gene>
<evidence type="ECO:0000256" key="1">
    <source>
        <dbReference type="SAM" id="MobiDB-lite"/>
    </source>
</evidence>
<evidence type="ECO:0000313" key="2">
    <source>
        <dbReference type="EMBL" id="KAK8965787.1"/>
    </source>
</evidence>
<dbReference type="Proteomes" id="UP001412067">
    <property type="component" value="Unassembled WGS sequence"/>
</dbReference>
<evidence type="ECO:0000313" key="3">
    <source>
        <dbReference type="Proteomes" id="UP001412067"/>
    </source>
</evidence>
<dbReference type="EMBL" id="JBBWWR010000005">
    <property type="protein sequence ID" value="KAK8965787.1"/>
    <property type="molecule type" value="Genomic_DNA"/>
</dbReference>
<keyword evidence="3" id="KW-1185">Reference proteome</keyword>
<feature type="region of interest" description="Disordered" evidence="1">
    <location>
        <begin position="124"/>
        <end position="155"/>
    </location>
</feature>
<reference evidence="2 3" key="1">
    <citation type="journal article" date="2022" name="Nat. Plants">
        <title>Genomes of leafy and leafless Platanthera orchids illuminate the evolution of mycoheterotrophy.</title>
        <authorList>
            <person name="Li M.H."/>
            <person name="Liu K.W."/>
            <person name="Li Z."/>
            <person name="Lu H.C."/>
            <person name="Ye Q.L."/>
            <person name="Zhang D."/>
            <person name="Wang J.Y."/>
            <person name="Li Y.F."/>
            <person name="Zhong Z.M."/>
            <person name="Liu X."/>
            <person name="Yu X."/>
            <person name="Liu D.K."/>
            <person name="Tu X.D."/>
            <person name="Liu B."/>
            <person name="Hao Y."/>
            <person name="Liao X.Y."/>
            <person name="Jiang Y.T."/>
            <person name="Sun W.H."/>
            <person name="Chen J."/>
            <person name="Chen Y.Q."/>
            <person name="Ai Y."/>
            <person name="Zhai J.W."/>
            <person name="Wu S.S."/>
            <person name="Zhou Z."/>
            <person name="Hsiao Y.Y."/>
            <person name="Wu W.L."/>
            <person name="Chen Y.Y."/>
            <person name="Lin Y.F."/>
            <person name="Hsu J.L."/>
            <person name="Li C.Y."/>
            <person name="Wang Z.W."/>
            <person name="Zhao X."/>
            <person name="Zhong W.Y."/>
            <person name="Ma X.K."/>
            <person name="Ma L."/>
            <person name="Huang J."/>
            <person name="Chen G.Z."/>
            <person name="Huang M.Z."/>
            <person name="Huang L."/>
            <person name="Peng D.H."/>
            <person name="Luo Y.B."/>
            <person name="Zou S.Q."/>
            <person name="Chen S.P."/>
            <person name="Lan S."/>
            <person name="Tsai W.C."/>
            <person name="Van de Peer Y."/>
            <person name="Liu Z.J."/>
        </authorList>
    </citation>
    <scope>NUCLEOTIDE SEQUENCE [LARGE SCALE GENOMIC DNA]</scope>
    <source>
        <strain evidence="2">Lor288</strain>
    </source>
</reference>